<dbReference type="Pfam" id="PF00474">
    <property type="entry name" value="SSF"/>
    <property type="match status" value="2"/>
</dbReference>
<feature type="transmembrane region" description="Helical" evidence="7">
    <location>
        <begin position="51"/>
        <end position="74"/>
    </location>
</feature>
<name>A0A821DR61_9BILA</name>
<feature type="transmembrane region" description="Helical" evidence="7">
    <location>
        <begin position="126"/>
        <end position="148"/>
    </location>
</feature>
<evidence type="ECO:0000313" key="8">
    <source>
        <dbReference type="EMBL" id="CAF4625293.1"/>
    </source>
</evidence>
<evidence type="ECO:0000313" key="9">
    <source>
        <dbReference type="Proteomes" id="UP000663838"/>
    </source>
</evidence>
<dbReference type="GO" id="GO:0005886">
    <property type="term" value="C:plasma membrane"/>
    <property type="evidence" value="ECO:0007669"/>
    <property type="project" value="TreeGrafter"/>
</dbReference>
<dbReference type="Gene3D" id="1.20.1730.10">
    <property type="entry name" value="Sodium/glucose cotransporter"/>
    <property type="match status" value="2"/>
</dbReference>
<keyword evidence="4 7" id="KW-1133">Transmembrane helix</keyword>
<dbReference type="PANTHER" id="PTHR11819:SF195">
    <property type="entry name" value="SODIUM_GLUCOSE COTRANSPORTER 4"/>
    <property type="match status" value="1"/>
</dbReference>
<feature type="transmembrane region" description="Helical" evidence="7">
    <location>
        <begin position="660"/>
        <end position="681"/>
    </location>
</feature>
<feature type="transmembrane region" description="Helical" evidence="7">
    <location>
        <begin position="405"/>
        <end position="424"/>
    </location>
</feature>
<feature type="transmembrane region" description="Helical" evidence="7">
    <location>
        <begin position="160"/>
        <end position="183"/>
    </location>
</feature>
<evidence type="ECO:0000256" key="6">
    <source>
        <dbReference type="RuleBase" id="RU362091"/>
    </source>
</evidence>
<evidence type="ECO:0000256" key="7">
    <source>
        <dbReference type="SAM" id="Phobius"/>
    </source>
</evidence>
<accession>A0A821DR61</accession>
<dbReference type="PROSITE" id="PS50283">
    <property type="entry name" value="NA_SOLUT_SYMP_3"/>
    <property type="match status" value="1"/>
</dbReference>
<dbReference type="GO" id="GO:0005412">
    <property type="term" value="F:D-glucose:sodium symporter activity"/>
    <property type="evidence" value="ECO:0007669"/>
    <property type="project" value="TreeGrafter"/>
</dbReference>
<evidence type="ECO:0000256" key="1">
    <source>
        <dbReference type="ARBA" id="ARBA00004141"/>
    </source>
</evidence>
<dbReference type="NCBIfam" id="TIGR00813">
    <property type="entry name" value="sss"/>
    <property type="match status" value="1"/>
</dbReference>
<dbReference type="PANTHER" id="PTHR11819">
    <property type="entry name" value="SOLUTE CARRIER FAMILY 5"/>
    <property type="match status" value="1"/>
</dbReference>
<dbReference type="CDD" id="cd10329">
    <property type="entry name" value="SLC5sbd_SGLT1-like"/>
    <property type="match status" value="1"/>
</dbReference>
<dbReference type="InterPro" id="IPR001734">
    <property type="entry name" value="Na/solute_symporter"/>
</dbReference>
<feature type="transmembrane region" description="Helical" evidence="7">
    <location>
        <begin position="372"/>
        <end position="393"/>
    </location>
</feature>
<gene>
    <name evidence="8" type="ORF">TOA249_LOCUS12235</name>
</gene>
<dbReference type="Proteomes" id="UP000663838">
    <property type="component" value="Unassembled WGS sequence"/>
</dbReference>
<reference evidence="8" key="1">
    <citation type="submission" date="2021-02" db="EMBL/GenBank/DDBJ databases">
        <authorList>
            <person name="Nowell W R."/>
        </authorList>
    </citation>
    <scope>NUCLEOTIDE SEQUENCE</scope>
</reference>
<dbReference type="InterPro" id="IPR038377">
    <property type="entry name" value="Na/Glc_symporter_sf"/>
</dbReference>
<feature type="transmembrane region" description="Helical" evidence="7">
    <location>
        <begin position="436"/>
        <end position="456"/>
    </location>
</feature>
<feature type="transmembrane region" description="Helical" evidence="7">
    <location>
        <begin position="331"/>
        <end position="360"/>
    </location>
</feature>
<evidence type="ECO:0000256" key="5">
    <source>
        <dbReference type="ARBA" id="ARBA00023136"/>
    </source>
</evidence>
<sequence length="797" mass="88234">MANTISSFPLHWADILVLIAYFIIVIGFGIWSSCKNRGSVGGYFLAGRTMTFLPVGASLFASNIGSGHFIGLAGSGASNGIGVAGFELNASYVLVILGWVFLPVYIKADVFTMPEFLKKRFGGDRIRLYQTVLALILSIFTKISVDLYSGAIFLNQALGWNMYVSIIALVALAAVFTIGLGGLQMIKELYPYSLADTTLHNDTMCGVPPEDYFSIIRPLNSSNGPPWVGIFGMTILSIWYWCSDQVIVQRALASKNLTHARAGCIVASYLKFLPLFLMIIPGMVARILFQDRIGCSTPQTCKEICGSESSCTDIAYPLIVIELMPRGLRGLMLACMIAALMTSLTSIFNSSSTIFTIDIWQRFRARAPQWELLIVGRVFTLILVGISILWIPIISIAQGGRLFDYIQSVQSFLAPPICAIYLLAILRKRVNEEGAFWGLICGLVIGLIRFAWEYSYSVPPCVLSHTDQRPDAIKFHYLYFAILLFVLTCLITITVSLLTRPIPDQCLHGLNIFDLNNPVKSTPIPTKSGGWHKADTSFEDKNSPLTVPIQSPSTSGQTLRIFSLDPMNKNGKYYFKLIFSWICGVEHQDDNQNGTSDTVTMPPLATENLFWKRFCNLNGVIILGFCAFLWAFFADYRIDKIFPRPAGVLIVGSLTVAGPYVIIGAVAVGVIGIGALGYGIWKFLKKYRNHQTLAVKSLEYLAKLCDKMESEAIQMIEHSNHLLTHIDNLCSNLKRLTFSLKNEQQRRMHAEACGQIKNANHTLAETLKSIIDFEMTSSSELGDTLLRTNQNAITPSD</sequence>
<keyword evidence="3 7" id="KW-0812">Transmembrane</keyword>
<evidence type="ECO:0000256" key="3">
    <source>
        <dbReference type="ARBA" id="ARBA00022692"/>
    </source>
</evidence>
<feature type="transmembrane region" description="Helical" evidence="7">
    <location>
        <begin position="12"/>
        <end position="31"/>
    </location>
</feature>
<dbReference type="EMBL" id="CAJOBS010000687">
    <property type="protein sequence ID" value="CAF4625293.1"/>
    <property type="molecule type" value="Genomic_DNA"/>
</dbReference>
<comment type="similarity">
    <text evidence="2 6">Belongs to the sodium:solute symporter (SSF) (TC 2.A.21) family.</text>
</comment>
<feature type="transmembrane region" description="Helical" evidence="7">
    <location>
        <begin position="269"/>
        <end position="289"/>
    </location>
</feature>
<feature type="transmembrane region" description="Helical" evidence="7">
    <location>
        <begin position="614"/>
        <end position="633"/>
    </location>
</feature>
<keyword evidence="5 7" id="KW-0472">Membrane</keyword>
<organism evidence="8 9">
    <name type="scientific">Rotaria socialis</name>
    <dbReference type="NCBI Taxonomy" id="392032"/>
    <lineage>
        <taxon>Eukaryota</taxon>
        <taxon>Metazoa</taxon>
        <taxon>Spiralia</taxon>
        <taxon>Gnathifera</taxon>
        <taxon>Rotifera</taxon>
        <taxon>Eurotatoria</taxon>
        <taxon>Bdelloidea</taxon>
        <taxon>Philodinida</taxon>
        <taxon>Philodinidae</taxon>
        <taxon>Rotaria</taxon>
    </lineage>
</organism>
<comment type="caution">
    <text evidence="8">The sequence shown here is derived from an EMBL/GenBank/DDBJ whole genome shotgun (WGS) entry which is preliminary data.</text>
</comment>
<feature type="transmembrane region" description="Helical" evidence="7">
    <location>
        <begin position="476"/>
        <end position="498"/>
    </location>
</feature>
<evidence type="ECO:0000256" key="4">
    <source>
        <dbReference type="ARBA" id="ARBA00022989"/>
    </source>
</evidence>
<comment type="subcellular location">
    <subcellularLocation>
        <location evidence="1">Membrane</location>
        <topology evidence="1">Multi-pass membrane protein</topology>
    </subcellularLocation>
</comment>
<feature type="transmembrane region" description="Helical" evidence="7">
    <location>
        <begin position="86"/>
        <end position="106"/>
    </location>
</feature>
<dbReference type="AlphaFoldDB" id="A0A821DR61"/>
<evidence type="ECO:0000256" key="2">
    <source>
        <dbReference type="ARBA" id="ARBA00006434"/>
    </source>
</evidence>
<proteinExistence type="inferred from homology"/>
<protein>
    <submittedName>
        <fullName evidence="8">Uncharacterized protein</fullName>
    </submittedName>
</protein>